<keyword evidence="1" id="KW-1133">Transmembrane helix</keyword>
<keyword evidence="1" id="KW-0472">Membrane</keyword>
<evidence type="ECO:0000259" key="3">
    <source>
        <dbReference type="Pfam" id="PF13386"/>
    </source>
</evidence>
<dbReference type="AlphaFoldDB" id="A0AA49JXJ7"/>
<protein>
    <submittedName>
        <fullName evidence="5">Sulfite exporter TauE/SafE family protein</fullName>
    </submittedName>
</protein>
<dbReference type="Proteomes" id="UP001229955">
    <property type="component" value="Chromosome"/>
</dbReference>
<accession>A0AA49JXJ7</accession>
<feature type="transmembrane region" description="Helical" evidence="1">
    <location>
        <begin position="53"/>
        <end position="71"/>
    </location>
</feature>
<keyword evidence="1" id="KW-0812">Transmembrane</keyword>
<dbReference type="Pfam" id="PF13386">
    <property type="entry name" value="DsbD_2"/>
    <property type="match status" value="1"/>
</dbReference>
<dbReference type="PANTHER" id="PTHR42208">
    <property type="entry name" value="HEAVY METAL TRANSPORTER-RELATED"/>
    <property type="match status" value="1"/>
</dbReference>
<feature type="domain" description="Urease accessory protein UreH-like transmembrane" evidence="3">
    <location>
        <begin position="8"/>
        <end position="213"/>
    </location>
</feature>
<dbReference type="KEGG" id="pspc:Strain318_000330"/>
<feature type="chain" id="PRO_5041209226" evidence="2">
    <location>
        <begin position="20"/>
        <end position="243"/>
    </location>
</feature>
<feature type="transmembrane region" description="Helical" evidence="1">
    <location>
        <begin position="167"/>
        <end position="188"/>
    </location>
</feature>
<sequence length="243" mass="23980">MFALASSVFVAGLLGSAHCAGMCGSFACLASGGDASRGPAVLRSTAAYNLGRLLSYATLGALAGAAGAGLNKAGAIAGLARPAAIVAGVLLILWGLASLLAALGLRIPSLDVPPALATRVARAVRVVQDRPPSVRALAIGALSAALPCGWLYAFVATSAAAGSALGGATVMAAFWLGTVPLLAAVGLGAQRLLGRFRSRLPVMTASVLVILGVLTVAGRLTPAMPHANAMTTSSSADGQHTHH</sequence>
<proteinExistence type="predicted"/>
<keyword evidence="6" id="KW-1185">Reference proteome</keyword>
<dbReference type="RefSeq" id="WP_367886797.1">
    <property type="nucleotide sequence ID" value="NZ_CP130612.1"/>
</dbReference>
<organism evidence="5 6">
    <name type="scientific">Pseudogemmatithrix spongiicola</name>
    <dbReference type="NCBI Taxonomy" id="3062599"/>
    <lineage>
        <taxon>Bacteria</taxon>
        <taxon>Pseudomonadati</taxon>
        <taxon>Gemmatimonadota</taxon>
        <taxon>Gemmatimonadia</taxon>
        <taxon>Gemmatimonadales</taxon>
        <taxon>Gemmatimonadaceae</taxon>
        <taxon>Pseudogemmatithrix</taxon>
    </lineage>
</organism>
<name>A0AA49JXJ7_9BACT</name>
<evidence type="ECO:0000313" key="4">
    <source>
        <dbReference type="EMBL" id="WKW11095.1"/>
    </source>
</evidence>
<feature type="transmembrane region" description="Helical" evidence="1">
    <location>
        <begin position="136"/>
        <end position="155"/>
    </location>
</feature>
<feature type="transmembrane region" description="Helical" evidence="1">
    <location>
        <begin position="200"/>
        <end position="220"/>
    </location>
</feature>
<feature type="transmembrane region" description="Helical" evidence="1">
    <location>
        <begin position="83"/>
        <end position="105"/>
    </location>
</feature>
<feature type="signal peptide" evidence="2">
    <location>
        <begin position="1"/>
        <end position="19"/>
    </location>
</feature>
<gene>
    <name evidence="4" type="ORF">Strain138_000330</name>
    <name evidence="5" type="ORF">Strain318_000330</name>
</gene>
<dbReference type="EMBL" id="CP130613">
    <property type="protein sequence ID" value="WKW14005.1"/>
    <property type="molecule type" value="Genomic_DNA"/>
</dbReference>
<keyword evidence="2" id="KW-0732">Signal</keyword>
<evidence type="ECO:0000256" key="1">
    <source>
        <dbReference type="SAM" id="Phobius"/>
    </source>
</evidence>
<evidence type="ECO:0000313" key="5">
    <source>
        <dbReference type="EMBL" id="WKW14005.1"/>
    </source>
</evidence>
<dbReference type="PANTHER" id="PTHR42208:SF1">
    <property type="entry name" value="HEAVY METAL TRANSPORTER"/>
    <property type="match status" value="1"/>
</dbReference>
<evidence type="ECO:0000313" key="6">
    <source>
        <dbReference type="Proteomes" id="UP001229955"/>
    </source>
</evidence>
<accession>A0AA49JSB2</accession>
<dbReference type="InterPro" id="IPR039447">
    <property type="entry name" value="UreH-like_TM_dom"/>
</dbReference>
<reference evidence="5" key="1">
    <citation type="submission" date="2023-07" db="EMBL/GenBank/DDBJ databases">
        <authorList>
            <person name="Haufschild T."/>
            <person name="Kallscheuer N."/>
            <person name="Hammer J."/>
            <person name="Kohn T."/>
            <person name="Kabuu M."/>
            <person name="Jogler M."/>
            <person name="Wohfarth N."/>
            <person name="Heuer A."/>
            <person name="Rohde M."/>
            <person name="van Teeseling M.C.F."/>
            <person name="Jogler C."/>
        </authorList>
    </citation>
    <scope>NUCLEOTIDE SEQUENCE</scope>
    <source>
        <strain evidence="4">Strain 138</strain>
        <strain evidence="5">Strain 318</strain>
    </source>
</reference>
<evidence type="ECO:0000256" key="2">
    <source>
        <dbReference type="SAM" id="SignalP"/>
    </source>
</evidence>
<dbReference type="EMBL" id="CP130612">
    <property type="protein sequence ID" value="WKW11095.1"/>
    <property type="molecule type" value="Genomic_DNA"/>
</dbReference>